<dbReference type="SUPFAM" id="SSF54909">
    <property type="entry name" value="Dimeric alpha+beta barrel"/>
    <property type="match status" value="1"/>
</dbReference>
<keyword evidence="5" id="KW-0732">Signal</keyword>
<dbReference type="NCBIfam" id="TIGR01413">
    <property type="entry name" value="Dyp_perox_fam"/>
    <property type="match status" value="1"/>
</dbReference>
<evidence type="ECO:0000256" key="4">
    <source>
        <dbReference type="ARBA" id="ARBA00022723"/>
    </source>
</evidence>
<feature type="domain" description="Dyp-type peroxidase N-terminal" evidence="10">
    <location>
        <begin position="61"/>
        <end position="204"/>
    </location>
</feature>
<keyword evidence="7" id="KW-0408">Iron</keyword>
<comment type="similarity">
    <text evidence="8">Belongs to the DyP-type peroxidase family.</text>
</comment>
<name>A0A7K2IYV2_9ACTN</name>
<dbReference type="GO" id="GO:0046872">
    <property type="term" value="F:metal ion binding"/>
    <property type="evidence" value="ECO:0007669"/>
    <property type="project" value="UniProtKB-KW"/>
</dbReference>
<evidence type="ECO:0000313" key="13">
    <source>
        <dbReference type="Proteomes" id="UP000467124"/>
    </source>
</evidence>
<dbReference type="GO" id="GO:0004601">
    <property type="term" value="F:peroxidase activity"/>
    <property type="evidence" value="ECO:0007669"/>
    <property type="project" value="UniProtKB-KW"/>
</dbReference>
<dbReference type="Pfam" id="PF04261">
    <property type="entry name" value="Dyp_perox_N"/>
    <property type="match status" value="1"/>
</dbReference>
<feature type="region of interest" description="Disordered" evidence="9">
    <location>
        <begin position="287"/>
        <end position="312"/>
    </location>
</feature>
<dbReference type="InterPro" id="IPR048327">
    <property type="entry name" value="Dyp_perox_N"/>
</dbReference>
<dbReference type="GO" id="GO:0005829">
    <property type="term" value="C:cytosol"/>
    <property type="evidence" value="ECO:0007669"/>
    <property type="project" value="TreeGrafter"/>
</dbReference>
<dbReference type="Pfam" id="PF20628">
    <property type="entry name" value="Dyp_perox_C"/>
    <property type="match status" value="1"/>
</dbReference>
<dbReference type="RefSeq" id="WP_161111920.1">
    <property type="nucleotide sequence ID" value="NZ_WWHY01000001.1"/>
</dbReference>
<keyword evidence="3" id="KW-0349">Heme</keyword>
<dbReference type="InterPro" id="IPR006311">
    <property type="entry name" value="TAT_signal"/>
</dbReference>
<evidence type="ECO:0000256" key="9">
    <source>
        <dbReference type="SAM" id="MobiDB-lite"/>
    </source>
</evidence>
<proteinExistence type="inferred from homology"/>
<dbReference type="InterPro" id="IPR006314">
    <property type="entry name" value="Dyp_peroxidase"/>
</dbReference>
<dbReference type="GO" id="GO:0020037">
    <property type="term" value="F:heme binding"/>
    <property type="evidence" value="ECO:0007669"/>
    <property type="project" value="InterPro"/>
</dbReference>
<dbReference type="PANTHER" id="PTHR30521:SF4">
    <property type="entry name" value="DEFERROCHELATASE"/>
    <property type="match status" value="1"/>
</dbReference>
<evidence type="ECO:0000256" key="7">
    <source>
        <dbReference type="ARBA" id="ARBA00023004"/>
    </source>
</evidence>
<dbReference type="Proteomes" id="UP000467124">
    <property type="component" value="Unassembled WGS sequence"/>
</dbReference>
<evidence type="ECO:0000256" key="6">
    <source>
        <dbReference type="ARBA" id="ARBA00023002"/>
    </source>
</evidence>
<dbReference type="AlphaFoldDB" id="A0A7K2IYV2"/>
<comment type="cofactor">
    <cofactor evidence="1">
        <name>heme b</name>
        <dbReference type="ChEBI" id="CHEBI:60344"/>
    </cofactor>
</comment>
<dbReference type="EMBL" id="WWHY01000001">
    <property type="protein sequence ID" value="MYR35142.1"/>
    <property type="molecule type" value="Genomic_DNA"/>
</dbReference>
<dbReference type="PANTHER" id="PTHR30521">
    <property type="entry name" value="DEFERROCHELATASE/PEROXIDASE"/>
    <property type="match status" value="1"/>
</dbReference>
<keyword evidence="2 12" id="KW-0575">Peroxidase</keyword>
<sequence>MTEGPSRRGLFAGAGAAGAVGLVAGGLFGAGATRGSSEPDPARELMLAAGGPAEGLVPALRTPTPAHVHVVAVDLTADTPSAVAEQARTVLQEWHDRAGELHESGLASVVEGAPTQGLRPASLGITLGLGPSLLERAGLEDRRPEALAEPPAFDTDRLDPALCGGDLMLHVGAEDPVVVGSAVRHLLGRVREHTRVRWSLPGFQRSAAAAEDPSATPRNLMGQIDGTVNPSPGEAVFSPQVLASHTDPAEEWMDGGTYVVVRRIRMLLDDWFDLSKGERERVVGRRLDDGAPLGGEREEDLPDLSARDEDGEPVIPADAHIRLAGSESTMGARMLRRGFNYDLGLDADGEPDTGLLFTAWQGDPNTGFTAVQRRLDEGGDALNRYVRHEGSAVFAVPPLRDDEPFVSHGLWT</sequence>
<protein>
    <submittedName>
        <fullName evidence="12">Dyp-type peroxidase</fullName>
    </submittedName>
</protein>
<evidence type="ECO:0000256" key="1">
    <source>
        <dbReference type="ARBA" id="ARBA00001970"/>
    </source>
</evidence>
<evidence type="ECO:0000256" key="2">
    <source>
        <dbReference type="ARBA" id="ARBA00022559"/>
    </source>
</evidence>
<dbReference type="InterPro" id="IPR011008">
    <property type="entry name" value="Dimeric_a/b-barrel"/>
</dbReference>
<evidence type="ECO:0000259" key="11">
    <source>
        <dbReference type="Pfam" id="PF20628"/>
    </source>
</evidence>
<evidence type="ECO:0000256" key="8">
    <source>
        <dbReference type="ARBA" id="ARBA00025737"/>
    </source>
</evidence>
<keyword evidence="4" id="KW-0479">Metal-binding</keyword>
<gene>
    <name evidence="12" type="ORF">GTW20_23480</name>
</gene>
<evidence type="ECO:0000259" key="10">
    <source>
        <dbReference type="Pfam" id="PF04261"/>
    </source>
</evidence>
<evidence type="ECO:0000256" key="3">
    <source>
        <dbReference type="ARBA" id="ARBA00022617"/>
    </source>
</evidence>
<keyword evidence="6" id="KW-0560">Oxidoreductase</keyword>
<dbReference type="InterPro" id="IPR048328">
    <property type="entry name" value="Dyp_perox_C"/>
</dbReference>
<accession>A0A7K2IYV2</accession>
<evidence type="ECO:0000313" key="12">
    <source>
        <dbReference type="EMBL" id="MYR35142.1"/>
    </source>
</evidence>
<evidence type="ECO:0000256" key="5">
    <source>
        <dbReference type="ARBA" id="ARBA00022729"/>
    </source>
</evidence>
<dbReference type="PROSITE" id="PS51404">
    <property type="entry name" value="DYP_PEROXIDASE"/>
    <property type="match status" value="1"/>
</dbReference>
<organism evidence="12 13">
    <name type="scientific">Nocardiopsis alba</name>
    <dbReference type="NCBI Taxonomy" id="53437"/>
    <lineage>
        <taxon>Bacteria</taxon>
        <taxon>Bacillati</taxon>
        <taxon>Actinomycetota</taxon>
        <taxon>Actinomycetes</taxon>
        <taxon>Streptosporangiales</taxon>
        <taxon>Nocardiopsidaceae</taxon>
        <taxon>Nocardiopsis</taxon>
    </lineage>
</organism>
<reference evidence="12 13" key="1">
    <citation type="journal article" date="2019" name="Nat. Commun.">
        <title>The antimicrobial potential of Streptomyces from insect microbiomes.</title>
        <authorList>
            <person name="Chevrette M.G."/>
            <person name="Carlson C.M."/>
            <person name="Ortega H.E."/>
            <person name="Thomas C."/>
            <person name="Ananiev G.E."/>
            <person name="Barns K.J."/>
            <person name="Book A.J."/>
            <person name="Cagnazzo J."/>
            <person name="Carlos C."/>
            <person name="Flanigan W."/>
            <person name="Grubbs K.J."/>
            <person name="Horn H.A."/>
            <person name="Hoffmann F.M."/>
            <person name="Klassen J.L."/>
            <person name="Knack J.J."/>
            <person name="Lewin G.R."/>
            <person name="McDonald B.R."/>
            <person name="Muller L."/>
            <person name="Melo W.G.P."/>
            <person name="Pinto-Tomas A.A."/>
            <person name="Schmitz A."/>
            <person name="Wendt-Pienkowski E."/>
            <person name="Wildman S."/>
            <person name="Zhao M."/>
            <person name="Zhang F."/>
            <person name="Bugni T.S."/>
            <person name="Andes D.R."/>
            <person name="Pupo M.T."/>
            <person name="Currie C.R."/>
        </authorList>
    </citation>
    <scope>NUCLEOTIDE SEQUENCE [LARGE SCALE GENOMIC DNA]</scope>
    <source>
        <strain evidence="12 13">SID5840</strain>
    </source>
</reference>
<dbReference type="PROSITE" id="PS51318">
    <property type="entry name" value="TAT"/>
    <property type="match status" value="1"/>
</dbReference>
<comment type="caution">
    <text evidence="12">The sequence shown here is derived from an EMBL/GenBank/DDBJ whole genome shotgun (WGS) entry which is preliminary data.</text>
</comment>
<feature type="domain" description="Dyp-type peroxidase C-terminal" evidence="11">
    <location>
        <begin position="216"/>
        <end position="399"/>
    </location>
</feature>